<dbReference type="Proteomes" id="UP000095287">
    <property type="component" value="Unplaced"/>
</dbReference>
<dbReference type="AlphaFoldDB" id="A0A1I8AIY0"/>
<dbReference type="WBParaSite" id="L893_g6265.t1">
    <property type="protein sequence ID" value="L893_g6265.t1"/>
    <property type="gene ID" value="L893_g6265"/>
</dbReference>
<reference evidence="2" key="1">
    <citation type="submission" date="2016-11" db="UniProtKB">
        <authorList>
            <consortium name="WormBaseParasite"/>
        </authorList>
    </citation>
    <scope>IDENTIFICATION</scope>
</reference>
<evidence type="ECO:0000313" key="2">
    <source>
        <dbReference type="WBParaSite" id="L893_g6265.t1"/>
    </source>
</evidence>
<sequence>MDFLPFVFYNRLASLLEKEDLRKISSKLGGRTFKKVCGVRSEQRQKITLLILETPEG</sequence>
<protein>
    <submittedName>
        <fullName evidence="2">Mobile element protein</fullName>
    </submittedName>
</protein>
<accession>A0A1I8AIY0</accession>
<keyword evidence="1" id="KW-1185">Reference proteome</keyword>
<organism evidence="1 2">
    <name type="scientific">Steinernema glaseri</name>
    <dbReference type="NCBI Taxonomy" id="37863"/>
    <lineage>
        <taxon>Eukaryota</taxon>
        <taxon>Metazoa</taxon>
        <taxon>Ecdysozoa</taxon>
        <taxon>Nematoda</taxon>
        <taxon>Chromadorea</taxon>
        <taxon>Rhabditida</taxon>
        <taxon>Tylenchina</taxon>
        <taxon>Panagrolaimomorpha</taxon>
        <taxon>Strongyloidoidea</taxon>
        <taxon>Steinernematidae</taxon>
        <taxon>Steinernema</taxon>
    </lineage>
</organism>
<name>A0A1I8AIY0_9BILA</name>
<evidence type="ECO:0000313" key="1">
    <source>
        <dbReference type="Proteomes" id="UP000095287"/>
    </source>
</evidence>
<proteinExistence type="predicted"/>